<feature type="transmembrane region" description="Helical" evidence="5">
    <location>
        <begin position="321"/>
        <end position="340"/>
    </location>
</feature>
<feature type="transmembrane region" description="Helical" evidence="5">
    <location>
        <begin position="379"/>
        <end position="402"/>
    </location>
</feature>
<feature type="transmembrane region" description="Helical" evidence="5">
    <location>
        <begin position="134"/>
        <end position="152"/>
    </location>
</feature>
<dbReference type="EMBL" id="CP001037">
    <property type="protein sequence ID" value="ACC80252.1"/>
    <property type="molecule type" value="Genomic_DNA"/>
</dbReference>
<dbReference type="HOGENOM" id="CLU_048252_1_0_3"/>
<protein>
    <submittedName>
        <fullName evidence="7">Major facilitator superfamily MFS_1</fullName>
    </submittedName>
</protein>
<dbReference type="InterPro" id="IPR020846">
    <property type="entry name" value="MFS_dom"/>
</dbReference>
<dbReference type="InterPro" id="IPR036259">
    <property type="entry name" value="MFS_trans_sf"/>
</dbReference>
<dbReference type="RefSeq" id="WP_012408270.1">
    <property type="nucleotide sequence ID" value="NC_010628.1"/>
</dbReference>
<evidence type="ECO:0000256" key="2">
    <source>
        <dbReference type="ARBA" id="ARBA00022692"/>
    </source>
</evidence>
<feature type="transmembrane region" description="Helical" evidence="5">
    <location>
        <begin position="63"/>
        <end position="85"/>
    </location>
</feature>
<dbReference type="eggNOG" id="COG0477">
    <property type="taxonomic scope" value="Bacteria"/>
</dbReference>
<keyword evidence="8" id="KW-1185">Reference proteome</keyword>
<feature type="transmembrane region" description="Helical" evidence="5">
    <location>
        <begin position="202"/>
        <end position="223"/>
    </location>
</feature>
<keyword evidence="3 5" id="KW-1133">Transmembrane helix</keyword>
<feature type="transmembrane region" description="Helical" evidence="5">
    <location>
        <begin position="292"/>
        <end position="314"/>
    </location>
</feature>
<dbReference type="PANTHER" id="PTHR23526">
    <property type="entry name" value="INTEGRAL MEMBRANE TRANSPORT PROTEIN-RELATED"/>
    <property type="match status" value="1"/>
</dbReference>
<dbReference type="EnsemblBacteria" id="ACC80252">
    <property type="protein sequence ID" value="ACC80252"/>
    <property type="gene ID" value="Npun_F1563"/>
</dbReference>
<dbReference type="Gene3D" id="1.20.1250.20">
    <property type="entry name" value="MFS general substrate transporter like domains"/>
    <property type="match status" value="2"/>
</dbReference>
<reference evidence="7 8" key="2">
    <citation type="journal article" date="2013" name="Plant Physiol.">
        <title>A Nostoc punctiforme Sugar Transporter Necessary to Establish a Cyanobacterium-Plant Symbiosis.</title>
        <authorList>
            <person name="Ekman M."/>
            <person name="Picossi S."/>
            <person name="Campbell E.L."/>
            <person name="Meeks J.C."/>
            <person name="Flores E."/>
        </authorList>
    </citation>
    <scope>NUCLEOTIDE SEQUENCE [LARGE SCALE GENOMIC DNA]</scope>
    <source>
        <strain evidence="8">ATCC 29133 / PCC 73102</strain>
    </source>
</reference>
<evidence type="ECO:0000313" key="8">
    <source>
        <dbReference type="Proteomes" id="UP000001191"/>
    </source>
</evidence>
<dbReference type="InterPro" id="IPR011701">
    <property type="entry name" value="MFS"/>
</dbReference>
<feature type="transmembrane region" description="Helical" evidence="5">
    <location>
        <begin position="172"/>
        <end position="196"/>
    </location>
</feature>
<evidence type="ECO:0000256" key="5">
    <source>
        <dbReference type="SAM" id="Phobius"/>
    </source>
</evidence>
<feature type="domain" description="Major facilitator superfamily (MFS) profile" evidence="6">
    <location>
        <begin position="212"/>
        <end position="451"/>
    </location>
</feature>
<evidence type="ECO:0000256" key="3">
    <source>
        <dbReference type="ARBA" id="ARBA00022989"/>
    </source>
</evidence>
<dbReference type="GO" id="GO:0022857">
    <property type="term" value="F:transmembrane transporter activity"/>
    <property type="evidence" value="ECO:0007669"/>
    <property type="project" value="InterPro"/>
</dbReference>
<organism evidence="7 8">
    <name type="scientific">Nostoc punctiforme (strain ATCC 29133 / PCC 73102)</name>
    <dbReference type="NCBI Taxonomy" id="63737"/>
    <lineage>
        <taxon>Bacteria</taxon>
        <taxon>Bacillati</taxon>
        <taxon>Cyanobacteriota</taxon>
        <taxon>Cyanophyceae</taxon>
        <taxon>Nostocales</taxon>
        <taxon>Nostocaceae</taxon>
        <taxon>Nostoc</taxon>
    </lineage>
</organism>
<dbReference type="KEGG" id="npu:Npun_F1563"/>
<evidence type="ECO:0000259" key="6">
    <source>
        <dbReference type="PROSITE" id="PS50850"/>
    </source>
</evidence>
<dbReference type="SUPFAM" id="SSF103473">
    <property type="entry name" value="MFS general substrate transporter"/>
    <property type="match status" value="1"/>
</dbReference>
<feature type="transmembrane region" description="Helical" evidence="5">
    <location>
        <begin position="37"/>
        <end position="57"/>
    </location>
</feature>
<gene>
    <name evidence="7" type="ordered locus">Npun_F1563</name>
</gene>
<accession>B2J0N5</accession>
<evidence type="ECO:0000256" key="1">
    <source>
        <dbReference type="ARBA" id="ARBA00004651"/>
    </source>
</evidence>
<keyword evidence="4 5" id="KW-0472">Membrane</keyword>
<reference evidence="8" key="1">
    <citation type="submission" date="2008-04" db="EMBL/GenBank/DDBJ databases">
        <title>Complete sequence of chromosome of Nostoc punctiforme ATCC 29133.</title>
        <authorList>
            <consortium name="US DOE Joint Genome Institute"/>
            <person name="Copeland A."/>
            <person name="Lucas S."/>
            <person name="Lapidus A."/>
            <person name="Glavina del Rio T."/>
            <person name="Dalin E."/>
            <person name="Tice H."/>
            <person name="Pitluck S."/>
            <person name="Chain P."/>
            <person name="Malfatti S."/>
            <person name="Shin M."/>
            <person name="Vergez L."/>
            <person name="Schmutz J."/>
            <person name="Larimer F."/>
            <person name="Land M."/>
            <person name="Hauser L."/>
            <person name="Kyrpides N."/>
            <person name="Kim E."/>
            <person name="Meeks J.C."/>
            <person name="Elhai J."/>
            <person name="Campbell E.L."/>
            <person name="Thiel T."/>
            <person name="Longmire J."/>
            <person name="Potts M."/>
            <person name="Atlas R."/>
        </authorList>
    </citation>
    <scope>NUCLEOTIDE SEQUENCE [LARGE SCALE GENOMIC DNA]</scope>
    <source>
        <strain evidence="8">ATCC 29133 / PCC 73102</strain>
    </source>
</reference>
<name>B2J0N5_NOSP7</name>
<evidence type="ECO:0000313" key="7">
    <source>
        <dbReference type="EMBL" id="ACC80252.1"/>
    </source>
</evidence>
<dbReference type="OrthoDB" id="8953672at2"/>
<dbReference type="Proteomes" id="UP000001191">
    <property type="component" value="Chromosome"/>
</dbReference>
<dbReference type="InterPro" id="IPR052528">
    <property type="entry name" value="Sugar_transport-like"/>
</dbReference>
<dbReference type="GO" id="GO:0005886">
    <property type="term" value="C:plasma membrane"/>
    <property type="evidence" value="ECO:0007669"/>
    <property type="project" value="UniProtKB-SubCell"/>
</dbReference>
<dbReference type="eggNOG" id="COG2814">
    <property type="taxonomic scope" value="Bacteria"/>
</dbReference>
<keyword evidence="2 5" id="KW-0812">Transmembrane</keyword>
<dbReference type="AlphaFoldDB" id="B2J0N5"/>
<dbReference type="PROSITE" id="PS50850">
    <property type="entry name" value="MFS"/>
    <property type="match status" value="1"/>
</dbReference>
<evidence type="ECO:0000256" key="4">
    <source>
        <dbReference type="ARBA" id="ARBA00023136"/>
    </source>
</evidence>
<dbReference type="PANTHER" id="PTHR23526:SF1">
    <property type="entry name" value="MAJOR FACILITATOR SUPERFAMILY MFS_1"/>
    <property type="match status" value="1"/>
</dbReference>
<feature type="transmembrane region" description="Helical" evidence="5">
    <location>
        <begin position="346"/>
        <end position="367"/>
    </location>
</feature>
<feature type="transmembrane region" description="Helical" evidence="5">
    <location>
        <begin position="106"/>
        <end position="128"/>
    </location>
</feature>
<dbReference type="Pfam" id="PF07690">
    <property type="entry name" value="MFS_1"/>
    <property type="match status" value="1"/>
</dbReference>
<feature type="transmembrane region" description="Helical" evidence="5">
    <location>
        <begin position="408"/>
        <end position="430"/>
    </location>
</feature>
<sequence>MRLEKAGFWYGIKNLPTLAVSIKMPNSKIQKDLRHNLTVNVVESAFFGLGAGFASYITIIPLFVSGFTNSALLIGLIPAIPRLGWQLPQLLTADRIARLQYYKPTVMWLTIHQKLPFLGLALVALLELKLNHQTILYLTFAILIWQGLGSGFSAPAWQSMVAKIVPSGRLGIFYGALAAAANLMSIIGALSAGLLLKQIAQPFNFVLCFLCASVAMALSWFFMSRTREPVDNSLSTIETRREFWDSLNVILRCDKNFRYFAIARMLSQLALMPLPFYTLYAVYHQGMGEASIGLITGVLMGTQTIAGLVLGWVGDRWGNKLVLEVGSVVCAFSAVLAGLATNVNCFYLVFIGAGIGMSALQNIAAVMTLEFGNQRQRPAYIGLGNTLIAPATILSPLLGGWIVDNIDYRTAFLVAAIGGLVTALVLHVGVRDPRYLEQNFSTHSVEVLPEQ</sequence>
<feature type="transmembrane region" description="Helical" evidence="5">
    <location>
        <begin position="259"/>
        <end position="280"/>
    </location>
</feature>
<proteinExistence type="predicted"/>
<comment type="subcellular location">
    <subcellularLocation>
        <location evidence="1">Cell membrane</location>
        <topology evidence="1">Multi-pass membrane protein</topology>
    </subcellularLocation>
</comment>